<dbReference type="RefSeq" id="WP_120006876.1">
    <property type="nucleotide sequence ID" value="NZ_JALBUU010000125.1"/>
</dbReference>
<gene>
    <name evidence="2" type="ORF">MON41_25620</name>
</gene>
<feature type="domain" description="DUF4214" evidence="1">
    <location>
        <begin position="255"/>
        <end position="323"/>
    </location>
</feature>
<comment type="caution">
    <text evidence="2">The sequence shown here is derived from an EMBL/GenBank/DDBJ whole genome shotgun (WGS) entry which is preliminary data.</text>
</comment>
<sequence>MPIVTTTLAGQDASEGPVLVAEGYPVTFEFVHDDPADATSFAFRPLSEDSIADSRQYLGYSTPITVSFAPGETGPKTVTLNTAEDDAPVAPSWMVWGLEAVEGVDEFVGPATGYGAPEFFPIAVSNNDGGPDADLIEGGDRDDVFSGQGGNDVISGHGGTDTALYRGPCADFTVTREGTTGQVEDGVAGRDGIDSLDGIERLEFTDGTLALDADGPAGQAYRLYQAAFARDPDVDGLRHQVQALDEGLGLLAISSNFLDSSEFTGRYGTSPSDAEFVTLLYRNVLAREPEEVGFQAHTAGLGNGLTREQLLVNFSDSAENRQQTAAEISDGIWLG</sequence>
<name>A0ABS9WCM9_9PROT</name>
<dbReference type="Pfam" id="PF00353">
    <property type="entry name" value="HemolysinCabind"/>
    <property type="match status" value="1"/>
</dbReference>
<dbReference type="EMBL" id="JALBUU010000125">
    <property type="protein sequence ID" value="MCI0757019.1"/>
    <property type="molecule type" value="Genomic_DNA"/>
</dbReference>
<dbReference type="Gene3D" id="2.150.10.10">
    <property type="entry name" value="Serralysin-like metalloprotease, C-terminal"/>
    <property type="match status" value="1"/>
</dbReference>
<evidence type="ECO:0000259" key="1">
    <source>
        <dbReference type="Pfam" id="PF13946"/>
    </source>
</evidence>
<evidence type="ECO:0000313" key="2">
    <source>
        <dbReference type="EMBL" id="MCI0757019.1"/>
    </source>
</evidence>
<proteinExistence type="predicted"/>
<dbReference type="InterPro" id="IPR001343">
    <property type="entry name" value="Hemolysn_Ca-bd"/>
</dbReference>
<organism evidence="2 3">
    <name type="scientific">Teichococcus vastitatis</name>
    <dbReference type="NCBI Taxonomy" id="2307076"/>
    <lineage>
        <taxon>Bacteria</taxon>
        <taxon>Pseudomonadati</taxon>
        <taxon>Pseudomonadota</taxon>
        <taxon>Alphaproteobacteria</taxon>
        <taxon>Acetobacterales</taxon>
        <taxon>Roseomonadaceae</taxon>
        <taxon>Roseomonas</taxon>
    </lineage>
</organism>
<dbReference type="InterPro" id="IPR025282">
    <property type="entry name" value="DUF4214"/>
</dbReference>
<dbReference type="SUPFAM" id="SSF51120">
    <property type="entry name" value="beta-Roll"/>
    <property type="match status" value="1"/>
</dbReference>
<keyword evidence="3" id="KW-1185">Reference proteome</keyword>
<dbReference type="Pfam" id="PF13946">
    <property type="entry name" value="DUF4214"/>
    <property type="match status" value="1"/>
</dbReference>
<protein>
    <submittedName>
        <fullName evidence="2">DUF4214 domain-containing protein</fullName>
    </submittedName>
</protein>
<dbReference type="Proteomes" id="UP001201985">
    <property type="component" value="Unassembled WGS sequence"/>
</dbReference>
<accession>A0ABS9WCM9</accession>
<evidence type="ECO:0000313" key="3">
    <source>
        <dbReference type="Proteomes" id="UP001201985"/>
    </source>
</evidence>
<dbReference type="InterPro" id="IPR011049">
    <property type="entry name" value="Serralysin-like_metalloprot_C"/>
</dbReference>
<reference evidence="2 3" key="1">
    <citation type="submission" date="2022-03" db="EMBL/GenBank/DDBJ databases">
        <title>Complete genome analysis of Roseomonas KG 17.1 : a prolific producer of plant growth promoters.</title>
        <authorList>
            <person name="Saadouli I."/>
            <person name="Najjari A."/>
            <person name="Mosbah A."/>
            <person name="Ouzari H.I."/>
        </authorList>
    </citation>
    <scope>NUCLEOTIDE SEQUENCE [LARGE SCALE GENOMIC DNA]</scope>
    <source>
        <strain evidence="2 3">KG17-1</strain>
    </source>
</reference>